<dbReference type="AlphaFoldDB" id="A0A261Y2I0"/>
<dbReference type="GO" id="GO:0034599">
    <property type="term" value="P:cellular response to oxidative stress"/>
    <property type="evidence" value="ECO:0007669"/>
    <property type="project" value="TreeGrafter"/>
</dbReference>
<keyword evidence="4" id="KW-0560">Oxidoreductase</keyword>
<dbReference type="InterPro" id="IPR050924">
    <property type="entry name" value="Peroxiredoxin_BCP/PrxQ"/>
</dbReference>
<dbReference type="GO" id="GO:0008379">
    <property type="term" value="F:thioredoxin peroxidase activity"/>
    <property type="evidence" value="ECO:0007669"/>
    <property type="project" value="TreeGrafter"/>
</dbReference>
<comment type="caution">
    <text evidence="8">The sequence shown here is derived from an EMBL/GenBank/DDBJ whole genome shotgun (WGS) entry which is preliminary data.</text>
</comment>
<sequence>MAANYNDLPDNLPVPQDDGAAAHLQGTSLPSVSLQATNQTVVDLSSLKGTVVVYCYPRTGEPGKPLPPRWDDIPGARGCTPQSCAFRDRFANFPANTHIFGSSTQDTPYQKELADRLHLPYLLLSDDHLELTRALRLPTFDVEGMTLVKRLTMIIRKGVIVKVFYPVFPPNQNASDVLAWLKANPT</sequence>
<evidence type="ECO:0000256" key="6">
    <source>
        <dbReference type="ARBA" id="ARBA00023284"/>
    </source>
</evidence>
<dbReference type="InterPro" id="IPR036249">
    <property type="entry name" value="Thioredoxin-like_sf"/>
</dbReference>
<organism evidence="8 9">
    <name type="scientific">Bifiguratus adelaidae</name>
    <dbReference type="NCBI Taxonomy" id="1938954"/>
    <lineage>
        <taxon>Eukaryota</taxon>
        <taxon>Fungi</taxon>
        <taxon>Fungi incertae sedis</taxon>
        <taxon>Mucoromycota</taxon>
        <taxon>Mucoromycotina</taxon>
        <taxon>Endogonomycetes</taxon>
        <taxon>Endogonales</taxon>
        <taxon>Endogonales incertae sedis</taxon>
        <taxon>Bifiguratus</taxon>
    </lineage>
</organism>
<dbReference type="InterPro" id="IPR013766">
    <property type="entry name" value="Thioredoxin_domain"/>
</dbReference>
<accession>A0A261Y2I0</accession>
<dbReference type="Gene3D" id="3.40.30.10">
    <property type="entry name" value="Glutaredoxin"/>
    <property type="match status" value="1"/>
</dbReference>
<dbReference type="Pfam" id="PF08534">
    <property type="entry name" value="Redoxin"/>
    <property type="match status" value="1"/>
</dbReference>
<protein>
    <recommendedName>
        <fullName evidence="7">Thioredoxin domain-containing protein</fullName>
    </recommendedName>
</protein>
<keyword evidence="2" id="KW-0575">Peroxidase</keyword>
<evidence type="ECO:0000313" key="8">
    <source>
        <dbReference type="EMBL" id="OZJ04778.1"/>
    </source>
</evidence>
<dbReference type="OrthoDB" id="338622at2759"/>
<dbReference type="PANTHER" id="PTHR42801">
    <property type="entry name" value="THIOREDOXIN-DEPENDENT PEROXIDE REDUCTASE"/>
    <property type="match status" value="1"/>
</dbReference>
<keyword evidence="5" id="KW-1015">Disulfide bond</keyword>
<reference evidence="8 9" key="1">
    <citation type="journal article" date="2017" name="Mycologia">
        <title>Bifiguratus adelaidae, gen. et sp. nov., a new member of Mucoromycotina in endophytic and soil-dwelling habitats.</title>
        <authorList>
            <person name="Torres-Cruz T.J."/>
            <person name="Billingsley Tobias T.L."/>
            <person name="Almatruk M."/>
            <person name="Hesse C."/>
            <person name="Kuske C.R."/>
            <person name="Desiro A."/>
            <person name="Benucci G.M."/>
            <person name="Bonito G."/>
            <person name="Stajich J.E."/>
            <person name="Dunlap C."/>
            <person name="Arnold A.E."/>
            <person name="Porras-Alfaro A."/>
        </authorList>
    </citation>
    <scope>NUCLEOTIDE SEQUENCE [LARGE SCALE GENOMIC DNA]</scope>
    <source>
        <strain evidence="8 9">AZ0501</strain>
    </source>
</reference>
<evidence type="ECO:0000256" key="2">
    <source>
        <dbReference type="ARBA" id="ARBA00022559"/>
    </source>
</evidence>
<dbReference type="SUPFAM" id="SSF52833">
    <property type="entry name" value="Thioredoxin-like"/>
    <property type="match status" value="1"/>
</dbReference>
<dbReference type="PROSITE" id="PS51352">
    <property type="entry name" value="THIOREDOXIN_2"/>
    <property type="match status" value="1"/>
</dbReference>
<comment type="similarity">
    <text evidence="1">Belongs to the peroxiredoxin family. Prx5 subfamily.</text>
</comment>
<evidence type="ECO:0000259" key="7">
    <source>
        <dbReference type="PROSITE" id="PS51352"/>
    </source>
</evidence>
<name>A0A261Y2I0_9FUNG</name>
<dbReference type="PANTHER" id="PTHR42801:SF21">
    <property type="entry name" value="BCPB PROTEIN"/>
    <property type="match status" value="1"/>
</dbReference>
<evidence type="ECO:0000256" key="1">
    <source>
        <dbReference type="ARBA" id="ARBA00010505"/>
    </source>
</evidence>
<dbReference type="EMBL" id="MVBO01000030">
    <property type="protein sequence ID" value="OZJ04778.1"/>
    <property type="molecule type" value="Genomic_DNA"/>
</dbReference>
<keyword evidence="6" id="KW-0676">Redox-active center</keyword>
<feature type="domain" description="Thioredoxin" evidence="7">
    <location>
        <begin position="23"/>
        <end position="186"/>
    </location>
</feature>
<proteinExistence type="inferred from homology"/>
<evidence type="ECO:0000256" key="3">
    <source>
        <dbReference type="ARBA" id="ARBA00022862"/>
    </source>
</evidence>
<dbReference type="InterPro" id="IPR013740">
    <property type="entry name" value="Redoxin"/>
</dbReference>
<evidence type="ECO:0000256" key="4">
    <source>
        <dbReference type="ARBA" id="ARBA00023002"/>
    </source>
</evidence>
<keyword evidence="3" id="KW-0049">Antioxidant</keyword>
<dbReference type="GO" id="GO:0045454">
    <property type="term" value="P:cell redox homeostasis"/>
    <property type="evidence" value="ECO:0007669"/>
    <property type="project" value="TreeGrafter"/>
</dbReference>
<dbReference type="GO" id="GO:0005737">
    <property type="term" value="C:cytoplasm"/>
    <property type="evidence" value="ECO:0007669"/>
    <property type="project" value="TreeGrafter"/>
</dbReference>
<evidence type="ECO:0000256" key="5">
    <source>
        <dbReference type="ARBA" id="ARBA00023157"/>
    </source>
</evidence>
<evidence type="ECO:0000313" key="9">
    <source>
        <dbReference type="Proteomes" id="UP000242875"/>
    </source>
</evidence>
<keyword evidence="9" id="KW-1185">Reference proteome</keyword>
<dbReference type="Proteomes" id="UP000242875">
    <property type="component" value="Unassembled WGS sequence"/>
</dbReference>
<dbReference type="CDD" id="cd03017">
    <property type="entry name" value="PRX_BCP"/>
    <property type="match status" value="1"/>
</dbReference>
<gene>
    <name evidence="8" type="ORF">BZG36_01847</name>
</gene>